<evidence type="ECO:0000256" key="8">
    <source>
        <dbReference type="ARBA" id="ARBA00023170"/>
    </source>
</evidence>
<evidence type="ECO:0000256" key="2">
    <source>
        <dbReference type="ARBA" id="ARBA00022692"/>
    </source>
</evidence>
<feature type="transmembrane region" description="Helical" evidence="11">
    <location>
        <begin position="639"/>
        <end position="659"/>
    </location>
</feature>
<dbReference type="PANTHER" id="PTHR12011">
    <property type="entry name" value="ADHESION G-PROTEIN COUPLED RECEPTOR"/>
    <property type="match status" value="1"/>
</dbReference>
<evidence type="ECO:0000256" key="9">
    <source>
        <dbReference type="ARBA" id="ARBA00023180"/>
    </source>
</evidence>
<dbReference type="PROSITE" id="PS00650">
    <property type="entry name" value="G_PROTEIN_RECEP_F2_2"/>
    <property type="match status" value="1"/>
</dbReference>
<organism evidence="15 16">
    <name type="scientific">Candidula unifasciata</name>
    <dbReference type="NCBI Taxonomy" id="100452"/>
    <lineage>
        <taxon>Eukaryota</taxon>
        <taxon>Metazoa</taxon>
        <taxon>Spiralia</taxon>
        <taxon>Lophotrochozoa</taxon>
        <taxon>Mollusca</taxon>
        <taxon>Gastropoda</taxon>
        <taxon>Heterobranchia</taxon>
        <taxon>Euthyneura</taxon>
        <taxon>Panpulmonata</taxon>
        <taxon>Eupulmonata</taxon>
        <taxon>Stylommatophora</taxon>
        <taxon>Helicina</taxon>
        <taxon>Helicoidea</taxon>
        <taxon>Geomitridae</taxon>
        <taxon>Candidula</taxon>
    </lineage>
</organism>
<feature type="transmembrane region" description="Helical" evidence="11">
    <location>
        <begin position="511"/>
        <end position="530"/>
    </location>
</feature>
<evidence type="ECO:0000259" key="14">
    <source>
        <dbReference type="PROSITE" id="PS50261"/>
    </source>
</evidence>
<dbReference type="PROSITE" id="PS50261">
    <property type="entry name" value="G_PROTEIN_RECEP_F2_4"/>
    <property type="match status" value="1"/>
</dbReference>
<evidence type="ECO:0000313" key="15">
    <source>
        <dbReference type="EMBL" id="CAG5131799.1"/>
    </source>
</evidence>
<keyword evidence="4 11" id="KW-1133">Transmembrane helix</keyword>
<comment type="subcellular location">
    <subcellularLocation>
        <location evidence="1">Membrane</location>
        <topology evidence="1">Multi-pass membrane protein</topology>
    </subcellularLocation>
</comment>
<sequence length="785" mass="88662">MQQLSVTTLQADMQQLSATNLQADMQQLSVTNFQADMQQLSATNLQADMQQLSQAVPPNPILTTAQRSFKGIAWPQTRIGKTVESNCPDSFRGLVRWRCLDYGWEKPGPDFLDCTSAWLEKMDTRINKVVSLIFENHFVFLHAHGPLTVKKWKMKMMTDSVSWRNLSHQDRRRAATSLFLSVEDVGFHAGRLIDAGSSELTVDENIVMKVTVVDTQETHNDMTFPSREDLWQSTWQAEAGSDSITIKSTSLKIVGMKGERPVNIVFTLYKNMENMMQPQTNALSPMPTVLSANEVESYYSTETIRDAFYTTGSGKGGVRVINSKVIAASINSTKPRRKLAEPPISNERPLCSFWDMDTSGQWSQEGCQLIDTNISHTTCECDHLTNFAVLMDVTGVKLSSENELALRVITFVGCVISVICLLLSWITFLVFKNLQCDRNTIHKNLVFCLLLAEIVFLGGIAQTEPKILCSVIAGMLHYLFLSAFAWMCLEGVQLYIMLVEVFEQEKSRVHWYYLFGYGVPAIVVAVSAGVFHEGYGTDRHCWLTTDNYFIWSFVGPALAVMLINIAMLSIAVYTMCHHSIMSVTMRDRSKAAKFSSMKTFASPKLRFPDLPIESFLTACQDKLSDPDFYLTVDIPFFPIYGYLLSVFLTLIFLSLIISISYPSLYRCLHFAHLLLSSSIFSFCLLLIYHVYLLAILSISIIFAQFFYRSWVKGAVVLVVLLGLTWILGVLYLNEESVVIAYFFTVLNSLQGLFIFVFHCLKNEKVSNRETLQIHKPVTSLPCCLK</sequence>
<feature type="transmembrane region" description="Helical" evidence="11">
    <location>
        <begin position="550"/>
        <end position="576"/>
    </location>
</feature>
<dbReference type="InterPro" id="IPR057244">
    <property type="entry name" value="GAIN_B"/>
</dbReference>
<keyword evidence="16" id="KW-1185">Reference proteome</keyword>
<dbReference type="Gene3D" id="2.60.220.50">
    <property type="match status" value="1"/>
</dbReference>
<dbReference type="InterPro" id="IPR017983">
    <property type="entry name" value="GPCR_2_secretin-like_CS"/>
</dbReference>
<dbReference type="GO" id="GO:0007166">
    <property type="term" value="P:cell surface receptor signaling pathway"/>
    <property type="evidence" value="ECO:0007669"/>
    <property type="project" value="InterPro"/>
</dbReference>
<dbReference type="PRINTS" id="PR00249">
    <property type="entry name" value="GPCRSECRETIN"/>
</dbReference>
<dbReference type="Gene3D" id="1.20.1070.10">
    <property type="entry name" value="Rhodopsin 7-helix transmembrane proteins"/>
    <property type="match status" value="2"/>
</dbReference>
<dbReference type="InterPro" id="IPR017981">
    <property type="entry name" value="GPCR_2-like_7TM"/>
</dbReference>
<reference evidence="15" key="1">
    <citation type="submission" date="2021-04" db="EMBL/GenBank/DDBJ databases">
        <authorList>
            <consortium name="Molecular Ecology Group"/>
        </authorList>
    </citation>
    <scope>NUCLEOTIDE SEQUENCE</scope>
</reference>
<feature type="domain" description="G-protein coupled receptors family 2 profile 1" evidence="13">
    <location>
        <begin position="74"/>
        <end position="118"/>
    </location>
</feature>
<dbReference type="Gene3D" id="4.10.1240.10">
    <property type="entry name" value="GPCR, family 2, extracellular hormone receptor domain"/>
    <property type="match status" value="1"/>
</dbReference>
<evidence type="ECO:0000313" key="16">
    <source>
        <dbReference type="Proteomes" id="UP000678393"/>
    </source>
</evidence>
<proteinExistence type="predicted"/>
<dbReference type="EMBL" id="CAJHNH020004890">
    <property type="protein sequence ID" value="CAG5131799.1"/>
    <property type="molecule type" value="Genomic_DNA"/>
</dbReference>
<evidence type="ECO:0000256" key="10">
    <source>
        <dbReference type="ARBA" id="ARBA00023224"/>
    </source>
</evidence>
<dbReference type="InterPro" id="IPR000203">
    <property type="entry name" value="GPS"/>
</dbReference>
<dbReference type="AlphaFoldDB" id="A0A8S3ZQQ6"/>
<dbReference type="InterPro" id="IPR000832">
    <property type="entry name" value="GPCR_2_secretin-like"/>
</dbReference>
<keyword evidence="2 11" id="KW-0812">Transmembrane</keyword>
<name>A0A8S3ZQQ6_9EUPU</name>
<dbReference type="PANTHER" id="PTHR12011:SF347">
    <property type="entry name" value="FI21270P1-RELATED"/>
    <property type="match status" value="1"/>
</dbReference>
<dbReference type="PROSITE" id="PS50227">
    <property type="entry name" value="G_PROTEIN_RECEP_F2_3"/>
    <property type="match status" value="1"/>
</dbReference>
<feature type="transmembrane region" description="Helical" evidence="11">
    <location>
        <begin position="404"/>
        <end position="431"/>
    </location>
</feature>
<evidence type="ECO:0000256" key="11">
    <source>
        <dbReference type="SAM" id="Phobius"/>
    </source>
</evidence>
<accession>A0A8S3ZQQ6</accession>
<evidence type="ECO:0000256" key="7">
    <source>
        <dbReference type="ARBA" id="ARBA00023157"/>
    </source>
</evidence>
<evidence type="ECO:0000256" key="5">
    <source>
        <dbReference type="ARBA" id="ARBA00023040"/>
    </source>
</evidence>
<keyword evidence="9" id="KW-0325">Glycoprotein</keyword>
<keyword evidence="10" id="KW-0807">Transducer</keyword>
<feature type="domain" description="GAIN-B" evidence="12">
    <location>
        <begin position="196"/>
        <end position="397"/>
    </location>
</feature>
<dbReference type="GO" id="GO:0005886">
    <property type="term" value="C:plasma membrane"/>
    <property type="evidence" value="ECO:0007669"/>
    <property type="project" value="UniProtKB-SubCell"/>
</dbReference>
<gene>
    <name evidence="15" type="ORF">CUNI_LOCUS17357</name>
</gene>
<keyword evidence="6 11" id="KW-0472">Membrane</keyword>
<feature type="transmembrane region" description="Helical" evidence="11">
    <location>
        <begin position="475"/>
        <end position="499"/>
    </location>
</feature>
<dbReference type="GO" id="GO:0004930">
    <property type="term" value="F:G protein-coupled receptor activity"/>
    <property type="evidence" value="ECO:0007669"/>
    <property type="project" value="UniProtKB-KW"/>
</dbReference>
<keyword evidence="3" id="KW-0732">Signal</keyword>
<evidence type="ECO:0000256" key="1">
    <source>
        <dbReference type="ARBA" id="ARBA00004141"/>
    </source>
</evidence>
<dbReference type="SMART" id="SM00008">
    <property type="entry name" value="HormR"/>
    <property type="match status" value="1"/>
</dbReference>
<dbReference type="Proteomes" id="UP000678393">
    <property type="component" value="Unassembled WGS sequence"/>
</dbReference>
<dbReference type="PROSITE" id="PS50221">
    <property type="entry name" value="GAIN_B"/>
    <property type="match status" value="1"/>
</dbReference>
<dbReference type="SMART" id="SM00303">
    <property type="entry name" value="GPS"/>
    <property type="match status" value="1"/>
</dbReference>
<dbReference type="Pfam" id="PF00002">
    <property type="entry name" value="7tm_2"/>
    <property type="match status" value="2"/>
</dbReference>
<keyword evidence="8" id="KW-0675">Receptor</keyword>
<feature type="transmembrane region" description="Helical" evidence="11">
    <location>
        <begin position="679"/>
        <end position="702"/>
    </location>
</feature>
<evidence type="ECO:0000256" key="4">
    <source>
        <dbReference type="ARBA" id="ARBA00022989"/>
    </source>
</evidence>
<feature type="transmembrane region" description="Helical" evidence="11">
    <location>
        <begin position="714"/>
        <end position="732"/>
    </location>
</feature>
<dbReference type="Pfam" id="PF01825">
    <property type="entry name" value="GPS"/>
    <property type="match status" value="1"/>
</dbReference>
<dbReference type="InterPro" id="IPR001879">
    <property type="entry name" value="GPCR_2_extracellular_dom"/>
</dbReference>
<keyword evidence="5" id="KW-0297">G-protein coupled receptor</keyword>
<dbReference type="InterPro" id="IPR036445">
    <property type="entry name" value="GPCR_2_extracell_dom_sf"/>
</dbReference>
<dbReference type="Pfam" id="PF02793">
    <property type="entry name" value="HRM"/>
    <property type="match status" value="1"/>
</dbReference>
<evidence type="ECO:0000256" key="6">
    <source>
        <dbReference type="ARBA" id="ARBA00023136"/>
    </source>
</evidence>
<dbReference type="CDD" id="cd15440">
    <property type="entry name" value="7tmB2_latrophilin-like_invertebrate"/>
    <property type="match status" value="1"/>
</dbReference>
<evidence type="ECO:0000259" key="13">
    <source>
        <dbReference type="PROSITE" id="PS50227"/>
    </source>
</evidence>
<dbReference type="InterPro" id="IPR048072">
    <property type="entry name" value="7tmB2_latrophilin-like"/>
</dbReference>
<keyword evidence="7" id="KW-1015">Disulfide bond</keyword>
<feature type="transmembrane region" description="Helical" evidence="11">
    <location>
        <begin position="738"/>
        <end position="760"/>
    </location>
</feature>
<feature type="transmembrane region" description="Helical" evidence="11">
    <location>
        <begin position="443"/>
        <end position="463"/>
    </location>
</feature>
<evidence type="ECO:0000259" key="12">
    <source>
        <dbReference type="PROSITE" id="PS50221"/>
    </source>
</evidence>
<dbReference type="SUPFAM" id="SSF111418">
    <property type="entry name" value="Hormone receptor domain"/>
    <property type="match status" value="1"/>
</dbReference>
<feature type="domain" description="G-protein coupled receptors family 2 profile 2" evidence="14">
    <location>
        <begin position="406"/>
        <end position="762"/>
    </location>
</feature>
<evidence type="ECO:0000256" key="3">
    <source>
        <dbReference type="ARBA" id="ARBA00022729"/>
    </source>
</evidence>
<protein>
    <submittedName>
        <fullName evidence="15">Uncharacterized protein</fullName>
    </submittedName>
</protein>
<comment type="caution">
    <text evidence="15">The sequence shown here is derived from an EMBL/GenBank/DDBJ whole genome shotgun (WGS) entry which is preliminary data.</text>
</comment>
<dbReference type="InterPro" id="IPR046338">
    <property type="entry name" value="GAIN_dom_sf"/>
</dbReference>
<dbReference type="OrthoDB" id="1100386at2759"/>